<comment type="similarity">
    <text evidence="1">Belongs to the mTERF family.</text>
</comment>
<dbReference type="GO" id="GO:0006353">
    <property type="term" value="P:DNA-templated transcription termination"/>
    <property type="evidence" value="ECO:0007669"/>
    <property type="project" value="UniProtKB-KW"/>
</dbReference>
<keyword evidence="2" id="KW-0805">Transcription regulation</keyword>
<proteinExistence type="inferred from homology"/>
<evidence type="ECO:0000256" key="2">
    <source>
        <dbReference type="ARBA" id="ARBA00022472"/>
    </source>
</evidence>
<organism evidence="4 5">
    <name type="scientific">Urochloa decumbens</name>
    <dbReference type="NCBI Taxonomy" id="240449"/>
    <lineage>
        <taxon>Eukaryota</taxon>
        <taxon>Viridiplantae</taxon>
        <taxon>Streptophyta</taxon>
        <taxon>Embryophyta</taxon>
        <taxon>Tracheophyta</taxon>
        <taxon>Spermatophyta</taxon>
        <taxon>Magnoliopsida</taxon>
        <taxon>Liliopsida</taxon>
        <taxon>Poales</taxon>
        <taxon>Poaceae</taxon>
        <taxon>PACMAD clade</taxon>
        <taxon>Panicoideae</taxon>
        <taxon>Panicodae</taxon>
        <taxon>Paniceae</taxon>
        <taxon>Melinidinae</taxon>
        <taxon>Urochloa</taxon>
    </lineage>
</organism>
<keyword evidence="3" id="KW-0809">Transit peptide</keyword>
<dbReference type="EMBL" id="OZ075128">
    <property type="protein sequence ID" value="CAL4953629.1"/>
    <property type="molecule type" value="Genomic_DNA"/>
</dbReference>
<keyword evidence="2" id="KW-0806">Transcription termination</keyword>
<evidence type="ECO:0000313" key="4">
    <source>
        <dbReference type="EMBL" id="CAL4953629.1"/>
    </source>
</evidence>
<keyword evidence="5" id="KW-1185">Reference proteome</keyword>
<dbReference type="AlphaFoldDB" id="A0ABC8Z471"/>
<dbReference type="SMART" id="SM00733">
    <property type="entry name" value="Mterf"/>
    <property type="match status" value="5"/>
</dbReference>
<gene>
    <name evidence="4" type="ORF">URODEC1_LOCUS40277</name>
</gene>
<dbReference type="InterPro" id="IPR003690">
    <property type="entry name" value="MTERF"/>
</dbReference>
<dbReference type="FunFam" id="1.25.70.10:FF:000001">
    <property type="entry name" value="Mitochondrial transcription termination factor-like"/>
    <property type="match status" value="1"/>
</dbReference>
<evidence type="ECO:0000256" key="1">
    <source>
        <dbReference type="ARBA" id="ARBA00007692"/>
    </source>
</evidence>
<accession>A0ABC8Z471</accession>
<evidence type="ECO:0000313" key="5">
    <source>
        <dbReference type="Proteomes" id="UP001497457"/>
    </source>
</evidence>
<evidence type="ECO:0000256" key="3">
    <source>
        <dbReference type="ARBA" id="ARBA00022946"/>
    </source>
</evidence>
<keyword evidence="2" id="KW-0804">Transcription</keyword>
<protein>
    <submittedName>
        <fullName evidence="4">Uncharacterized protein</fullName>
    </submittedName>
</protein>
<dbReference type="Proteomes" id="UP001497457">
    <property type="component" value="Chromosome 18b"/>
</dbReference>
<reference evidence="4" key="1">
    <citation type="submission" date="2024-10" db="EMBL/GenBank/DDBJ databases">
        <authorList>
            <person name="Ryan C."/>
        </authorList>
    </citation>
    <scope>NUCLEOTIDE SEQUENCE [LARGE SCALE GENOMIC DNA]</scope>
</reference>
<dbReference type="PANTHER" id="PTHR13068:SF84">
    <property type="entry name" value="OS06G0225100 PROTEIN"/>
    <property type="match status" value="1"/>
</dbReference>
<dbReference type="PANTHER" id="PTHR13068">
    <property type="entry name" value="CGI-12 PROTEIN-RELATED"/>
    <property type="match status" value="1"/>
</dbReference>
<name>A0ABC8Z471_9POAL</name>
<dbReference type="Pfam" id="PF02536">
    <property type="entry name" value="mTERF"/>
    <property type="match status" value="2"/>
</dbReference>
<dbReference type="InterPro" id="IPR038538">
    <property type="entry name" value="MTERF_sf"/>
</dbReference>
<dbReference type="Gene3D" id="1.25.70.10">
    <property type="entry name" value="Transcription termination factor 3, mitochondrial"/>
    <property type="match status" value="1"/>
</dbReference>
<sequence length="396" mass="42894">MSWTASSPPATMQHLQNRIVSSLRAAVAFSLHRRRLLSTTTTTTTTATSPPARFAAESYLIDNCGLTPSQAAKASKLLSHLESPDQPDAVRTFLAGLNLSKADVAAAISRMPRLLCCSVEETLAPRVSQLLGIGLSTPQIARLVPVVPYVLASPAYDVSRLKFYMGFFGSFARLHVTIRRDAQFLRRSAEKVEQSAALLRQCGLGARDIALVVSQAPRLFGGSQERLKAVIARAEELGVPGDSPMFRHALFAASSVRQENATAKMDLLKSLGWSSSQVAMAVARMPSVLTGSEDQLRRAVDFLTKEAGMEVEAIARSPSLLNYSIGRRLAPRLKVLKLLKEKGLPLGDRPFYSVACMGSENFFNMFVLPHAKILPRGLFGAFALGRAGKAVEGRAR</sequence>